<organism evidence="1 2">
    <name type="scientific">Romanomermis culicivorax</name>
    <name type="common">Nematode worm</name>
    <dbReference type="NCBI Taxonomy" id="13658"/>
    <lineage>
        <taxon>Eukaryota</taxon>
        <taxon>Metazoa</taxon>
        <taxon>Ecdysozoa</taxon>
        <taxon>Nematoda</taxon>
        <taxon>Enoplea</taxon>
        <taxon>Dorylaimia</taxon>
        <taxon>Mermithida</taxon>
        <taxon>Mermithoidea</taxon>
        <taxon>Mermithidae</taxon>
        <taxon>Romanomermis</taxon>
    </lineage>
</organism>
<reference evidence="2" key="1">
    <citation type="submission" date="2022-11" db="UniProtKB">
        <authorList>
            <consortium name="WormBaseParasite"/>
        </authorList>
    </citation>
    <scope>IDENTIFICATION</scope>
</reference>
<proteinExistence type="predicted"/>
<dbReference type="WBParaSite" id="nRc.2.0.1.t00316-RA">
    <property type="protein sequence ID" value="nRc.2.0.1.t00316-RA"/>
    <property type="gene ID" value="nRc.2.0.1.g00316"/>
</dbReference>
<protein>
    <submittedName>
        <fullName evidence="2">Uncharacterized protein</fullName>
    </submittedName>
</protein>
<evidence type="ECO:0000313" key="2">
    <source>
        <dbReference type="WBParaSite" id="nRc.2.0.1.t00316-RA"/>
    </source>
</evidence>
<accession>A0A915HE36</accession>
<name>A0A915HE36_ROMCU</name>
<sequence length="159" mass="18255">MITGQSISNLNGHLYLSFSTKRNAIDTTILNERQIFVPFGSVADYRRSFPTKLQLYFPTESQQMKNHMVEKNLPSGINNGVSSDGNRFNFHPNRLYRNPGSSNCANDLPPVGFGHGGVPIHPNYHAFFCSCFYEDFHTFNDKRLKQAELYKNYTEDYET</sequence>
<evidence type="ECO:0000313" key="1">
    <source>
        <dbReference type="Proteomes" id="UP000887565"/>
    </source>
</evidence>
<keyword evidence="1" id="KW-1185">Reference proteome</keyword>
<dbReference type="AlphaFoldDB" id="A0A915HE36"/>
<dbReference type="Proteomes" id="UP000887565">
    <property type="component" value="Unplaced"/>
</dbReference>